<dbReference type="InterPro" id="IPR036991">
    <property type="entry name" value="Fe_hydrogenase_ssu_sf"/>
</dbReference>
<dbReference type="Gene3D" id="3.40.50.1780">
    <property type="match status" value="1"/>
</dbReference>
<reference evidence="2" key="1">
    <citation type="submission" date="2020-10" db="EMBL/GenBank/DDBJ databases">
        <authorList>
            <person name="Gilroy R."/>
        </authorList>
    </citation>
    <scope>NUCLEOTIDE SEQUENCE</scope>
    <source>
        <strain evidence="2">CHK186-9395</strain>
    </source>
</reference>
<evidence type="ECO:0000313" key="2">
    <source>
        <dbReference type="EMBL" id="HIV01227.1"/>
    </source>
</evidence>
<dbReference type="Gene3D" id="4.10.260.20">
    <property type="entry name" value="Iron hydrogenase, small subunit"/>
    <property type="match status" value="1"/>
</dbReference>
<name>A0A9D1SYS9_9FIRM</name>
<dbReference type="EMBL" id="DVOJ01000006">
    <property type="protein sequence ID" value="HIV01227.1"/>
    <property type="molecule type" value="Genomic_DNA"/>
</dbReference>
<dbReference type="InterPro" id="IPR050340">
    <property type="entry name" value="Cytosolic_Fe-S_CAF"/>
</dbReference>
<accession>A0A9D1SYS9</accession>
<reference evidence="2" key="2">
    <citation type="journal article" date="2021" name="PeerJ">
        <title>Extensive microbial diversity within the chicken gut microbiome revealed by metagenomics and culture.</title>
        <authorList>
            <person name="Gilroy R."/>
            <person name="Ravi A."/>
            <person name="Getino M."/>
            <person name="Pursley I."/>
            <person name="Horton D.L."/>
            <person name="Alikhan N.F."/>
            <person name="Baker D."/>
            <person name="Gharbi K."/>
            <person name="Hall N."/>
            <person name="Watson M."/>
            <person name="Adriaenssens E.M."/>
            <person name="Foster-Nyarko E."/>
            <person name="Jarju S."/>
            <person name="Secka A."/>
            <person name="Antonio M."/>
            <person name="Oren A."/>
            <person name="Chaudhuri R.R."/>
            <person name="La Ragione R."/>
            <person name="Hildebrand F."/>
            <person name="Pallen M.J."/>
        </authorList>
    </citation>
    <scope>NUCLEOTIDE SEQUENCE</scope>
    <source>
        <strain evidence="2">CHK186-9395</strain>
    </source>
</reference>
<dbReference type="SUPFAM" id="SSF53920">
    <property type="entry name" value="Fe-only hydrogenase"/>
    <property type="match status" value="1"/>
</dbReference>
<dbReference type="Gene3D" id="3.40.950.10">
    <property type="entry name" value="Fe-only Hydrogenase (Larger Subunit), Chain L, domain 3"/>
    <property type="match status" value="1"/>
</dbReference>
<dbReference type="InterPro" id="IPR009016">
    <property type="entry name" value="Fe_hydrogenase"/>
</dbReference>
<dbReference type="InterPro" id="IPR004108">
    <property type="entry name" value="Fe_hydrogenase_lsu_C"/>
</dbReference>
<dbReference type="AlphaFoldDB" id="A0A9D1SYS9"/>
<evidence type="ECO:0000313" key="3">
    <source>
        <dbReference type="Proteomes" id="UP000886861"/>
    </source>
</evidence>
<dbReference type="SMART" id="SM00902">
    <property type="entry name" value="Fe_hyd_SSU"/>
    <property type="match status" value="1"/>
</dbReference>
<evidence type="ECO:0000259" key="1">
    <source>
        <dbReference type="SMART" id="SM00902"/>
    </source>
</evidence>
<comment type="caution">
    <text evidence="2">The sequence shown here is derived from an EMBL/GenBank/DDBJ whole genome shotgun (WGS) entry which is preliminary data.</text>
</comment>
<sequence>MEIKEQEKPVEQILKAINNKKLRVVGACAPSARVAMGEMFGMEVGLNLKGKLVTALKTLGFDDVFDLDFAADLTIMEEAAELADRLISGKNLPHLTSCCPAWVKYVEKFYPELKGNLSTTKSPQQIFGAICKTYYAEKLGVEPDSLFVVCIMPCLAKRLERLKAGINVSRGLDVDAVLTVRELGDLLKQRNIDFVNLADTAFDSTFGMASGAGVIFGTSGGVLEAALRTLSQRLNKNSIKHLDYQINRGLDGIKERVIELDTRKIKVALASGLNNAKILLDRLKAGEKFDFIEVMACPGGCVNGTGMPLYPRDFDKTPLVKKRAKGLFDTDLKSSIRKAHDNEQIKNLYKVYLGEPNKDRAKSLLHLPERKN</sequence>
<organism evidence="2 3">
    <name type="scientific">Candidatus Caccopulliclostridium gallistercoris</name>
    <dbReference type="NCBI Taxonomy" id="2840719"/>
    <lineage>
        <taxon>Bacteria</taxon>
        <taxon>Bacillati</taxon>
        <taxon>Bacillota</taxon>
        <taxon>Clostridia</taxon>
        <taxon>Candidatus Caccopulliclostridium</taxon>
    </lineage>
</organism>
<dbReference type="Pfam" id="PF02906">
    <property type="entry name" value="Fe_hyd_lg_C"/>
    <property type="match status" value="1"/>
</dbReference>
<dbReference type="PANTHER" id="PTHR11615">
    <property type="entry name" value="NITRATE, FORMATE, IRON DEHYDROGENASE"/>
    <property type="match status" value="1"/>
</dbReference>
<dbReference type="Pfam" id="PF02256">
    <property type="entry name" value="Fe_hyd_SSU"/>
    <property type="match status" value="1"/>
</dbReference>
<dbReference type="InterPro" id="IPR003149">
    <property type="entry name" value="Fe_hydrogenase_ssu"/>
</dbReference>
<dbReference type="Proteomes" id="UP000886861">
    <property type="component" value="Unassembled WGS sequence"/>
</dbReference>
<feature type="domain" description="Iron hydrogenase small subunit" evidence="1">
    <location>
        <begin position="314"/>
        <end position="371"/>
    </location>
</feature>
<proteinExistence type="predicted"/>
<protein>
    <submittedName>
        <fullName evidence="2">Iron hydrogenase small subunit</fullName>
    </submittedName>
</protein>
<gene>
    <name evidence="2" type="ORF">IAA62_01565</name>
</gene>